<evidence type="ECO:0000256" key="8">
    <source>
        <dbReference type="SAM" id="MobiDB-lite"/>
    </source>
</evidence>
<dbReference type="PANTHER" id="PTHR30193">
    <property type="entry name" value="ABC TRANSPORTER PERMEASE PROTEIN"/>
    <property type="match status" value="1"/>
</dbReference>
<proteinExistence type="inferred from homology"/>
<feature type="region of interest" description="Disordered" evidence="8">
    <location>
        <begin position="347"/>
        <end position="405"/>
    </location>
</feature>
<keyword evidence="3" id="KW-1003">Cell membrane</keyword>
<evidence type="ECO:0000256" key="1">
    <source>
        <dbReference type="ARBA" id="ARBA00004651"/>
    </source>
</evidence>
<organism evidence="10 11">
    <name type="scientific">Agromyces indicus</name>
    <dbReference type="NCBI Taxonomy" id="758919"/>
    <lineage>
        <taxon>Bacteria</taxon>
        <taxon>Bacillati</taxon>
        <taxon>Actinomycetota</taxon>
        <taxon>Actinomycetes</taxon>
        <taxon>Micrococcales</taxon>
        <taxon>Microbacteriaceae</taxon>
        <taxon>Agromyces</taxon>
    </lineage>
</organism>
<keyword evidence="2 7" id="KW-0813">Transport</keyword>
<evidence type="ECO:0000256" key="5">
    <source>
        <dbReference type="ARBA" id="ARBA00022989"/>
    </source>
</evidence>
<comment type="similarity">
    <text evidence="7">Belongs to the binding-protein-dependent transport system permease family.</text>
</comment>
<feature type="compositionally biased region" description="Basic and acidic residues" evidence="8">
    <location>
        <begin position="361"/>
        <end position="372"/>
    </location>
</feature>
<dbReference type="Proteomes" id="UP001260072">
    <property type="component" value="Unassembled WGS sequence"/>
</dbReference>
<evidence type="ECO:0000313" key="10">
    <source>
        <dbReference type="EMBL" id="MDR5690842.1"/>
    </source>
</evidence>
<dbReference type="InterPro" id="IPR035906">
    <property type="entry name" value="MetI-like_sf"/>
</dbReference>
<keyword evidence="11" id="KW-1185">Reference proteome</keyword>
<feature type="domain" description="ABC transmembrane type-1" evidence="9">
    <location>
        <begin position="89"/>
        <end position="338"/>
    </location>
</feature>
<evidence type="ECO:0000256" key="3">
    <source>
        <dbReference type="ARBA" id="ARBA00022475"/>
    </source>
</evidence>
<evidence type="ECO:0000256" key="4">
    <source>
        <dbReference type="ARBA" id="ARBA00022692"/>
    </source>
</evidence>
<keyword evidence="5 7" id="KW-1133">Transmembrane helix</keyword>
<evidence type="ECO:0000256" key="7">
    <source>
        <dbReference type="RuleBase" id="RU363032"/>
    </source>
</evidence>
<keyword evidence="4 7" id="KW-0812">Transmembrane</keyword>
<evidence type="ECO:0000313" key="11">
    <source>
        <dbReference type="Proteomes" id="UP001260072"/>
    </source>
</evidence>
<dbReference type="InterPro" id="IPR000515">
    <property type="entry name" value="MetI-like"/>
</dbReference>
<feature type="compositionally biased region" description="Basic and acidic residues" evidence="8">
    <location>
        <begin position="393"/>
        <end position="405"/>
    </location>
</feature>
<dbReference type="RefSeq" id="WP_310519530.1">
    <property type="nucleotide sequence ID" value="NZ_BAABBS010000004.1"/>
</dbReference>
<dbReference type="InterPro" id="IPR051393">
    <property type="entry name" value="ABC_transporter_permease"/>
</dbReference>
<feature type="transmembrane region" description="Helical" evidence="7">
    <location>
        <begin position="93"/>
        <end position="112"/>
    </location>
</feature>
<keyword evidence="6 7" id="KW-0472">Membrane</keyword>
<reference evidence="11" key="1">
    <citation type="submission" date="2023-07" db="EMBL/GenBank/DDBJ databases">
        <title>Description of three actinobacteria isolated from air of manufacturing shop in a pharmaceutical factory.</title>
        <authorList>
            <person name="Zhang D.-F."/>
        </authorList>
    </citation>
    <scope>NUCLEOTIDE SEQUENCE [LARGE SCALE GENOMIC DNA]</scope>
    <source>
        <strain evidence="11">CCTCC AB 2011122</strain>
    </source>
</reference>
<comment type="subcellular location">
    <subcellularLocation>
        <location evidence="1 7">Cell membrane</location>
        <topology evidence="1 7">Multi-pass membrane protein</topology>
    </subcellularLocation>
</comment>
<dbReference type="CDD" id="cd06261">
    <property type="entry name" value="TM_PBP2"/>
    <property type="match status" value="1"/>
</dbReference>
<evidence type="ECO:0000259" key="9">
    <source>
        <dbReference type="PROSITE" id="PS50928"/>
    </source>
</evidence>
<dbReference type="Pfam" id="PF00528">
    <property type="entry name" value="BPD_transp_1"/>
    <property type="match status" value="1"/>
</dbReference>
<evidence type="ECO:0000256" key="2">
    <source>
        <dbReference type="ARBA" id="ARBA00022448"/>
    </source>
</evidence>
<feature type="transmembrane region" description="Helical" evidence="7">
    <location>
        <begin position="320"/>
        <end position="341"/>
    </location>
</feature>
<name>A0ABU1FGE9_9MICO</name>
<comment type="caution">
    <text evidence="10">The sequence shown here is derived from an EMBL/GenBank/DDBJ whole genome shotgun (WGS) entry which is preliminary data.</text>
</comment>
<feature type="transmembrane region" description="Helical" evidence="7">
    <location>
        <begin position="21"/>
        <end position="49"/>
    </location>
</feature>
<dbReference type="SUPFAM" id="SSF161098">
    <property type="entry name" value="MetI-like"/>
    <property type="match status" value="1"/>
</dbReference>
<dbReference type="PROSITE" id="PS50928">
    <property type="entry name" value="ABC_TM1"/>
    <property type="match status" value="1"/>
</dbReference>
<protein>
    <submittedName>
        <fullName evidence="10">Sugar ABC transporter permease</fullName>
    </submittedName>
</protein>
<accession>A0ABU1FGE9</accession>
<feature type="transmembrane region" description="Helical" evidence="7">
    <location>
        <begin position="257"/>
        <end position="282"/>
    </location>
</feature>
<gene>
    <name evidence="10" type="ORF">RH861_02075</name>
</gene>
<feature type="transmembrane region" description="Helical" evidence="7">
    <location>
        <begin position="124"/>
        <end position="148"/>
    </location>
</feature>
<sequence length="405" mass="43800">MSTTASGSRRGGGIRRGEARAGWLFVTPAVVIVVVFLALPILLALWVSFSDWNGFRSPLSPNVNFVGLENYAAITTEPGLDQENFGRSVRNNLWYVVFVVPLQTIVALLLAVQVNRAVIRGRGFFRTAFYFPSVTSTVAIVIVFQFLFTASGAVNALLGFFGIDGPNWLNDASGVFHNVLAAFGVTAPPEALAQDGPLGITWWEWLAGPSVAMSTLIMLAIFTTSGTFMLLFLAGLQAIGGEIDEAARMDGAGAFRTFFSVTIPMLRPTLFTVLTLGLIGSWQVFDQIYVLGGSTAGGTITTPAFLAYETSFNDLQWGQGAAIAFILFVFIILLTLLQRWWLRERDPKGMGGASRRTRRSAGSDELRRHEPDTASAVVGADATDRALLSGADASEHDDGDRRERS</sequence>
<evidence type="ECO:0000256" key="6">
    <source>
        <dbReference type="ARBA" id="ARBA00023136"/>
    </source>
</evidence>
<dbReference type="EMBL" id="JAVKGS010000001">
    <property type="protein sequence ID" value="MDR5690842.1"/>
    <property type="molecule type" value="Genomic_DNA"/>
</dbReference>
<dbReference type="PANTHER" id="PTHR30193:SF37">
    <property type="entry name" value="INNER MEMBRANE ABC TRANSPORTER PERMEASE PROTEIN YCJO"/>
    <property type="match status" value="1"/>
</dbReference>
<dbReference type="Gene3D" id="1.10.3720.10">
    <property type="entry name" value="MetI-like"/>
    <property type="match status" value="1"/>
</dbReference>
<feature type="transmembrane region" description="Helical" evidence="7">
    <location>
        <begin position="211"/>
        <end position="236"/>
    </location>
</feature>